<gene>
    <name evidence="3" type="ORF">I6E12_03825</name>
</gene>
<keyword evidence="1" id="KW-0238">DNA-binding</keyword>
<comment type="caution">
    <text evidence="3">The sequence shown here is derived from an EMBL/GenBank/DDBJ whole genome shotgun (WGS) entry which is preliminary data.</text>
</comment>
<dbReference type="EMBL" id="JADYTN010000006">
    <property type="protein sequence ID" value="MCF2563240.1"/>
    <property type="molecule type" value="Genomic_DNA"/>
</dbReference>
<dbReference type="InterPro" id="IPR041607">
    <property type="entry name" value="HU-HIG"/>
</dbReference>
<evidence type="ECO:0000256" key="1">
    <source>
        <dbReference type="ARBA" id="ARBA00023125"/>
    </source>
</evidence>
<dbReference type="RefSeq" id="WP_144007340.1">
    <property type="nucleotide sequence ID" value="NZ_JADYTN010000006.1"/>
</dbReference>
<name>A0ABS9CEG7_9BACT</name>
<keyword evidence="4" id="KW-1185">Reference proteome</keyword>
<dbReference type="Proteomes" id="UP001200470">
    <property type="component" value="Unassembled WGS sequence"/>
</dbReference>
<feature type="domain" description="HU" evidence="2">
    <location>
        <begin position="1"/>
        <end position="110"/>
    </location>
</feature>
<proteinExistence type="predicted"/>
<sequence length="147" mass="16667">MAVKFMLVKGEIKSRNHYGMYYAHTIRGAELTLEQIEERIQANCSAKVSDVRMVMAELFSTIRLALSEGQVVNLGDLGKLYLSVTSKPVERPQDFRVDKHITGIKCKYIPCGHRMQQEGMKGNIKRLLTQGCKAVHDRKATQRSLDI</sequence>
<evidence type="ECO:0000313" key="4">
    <source>
        <dbReference type="Proteomes" id="UP001200470"/>
    </source>
</evidence>
<accession>A0ABS9CEG7</accession>
<organism evidence="3 4">
    <name type="scientific">Xylanibacter brevis</name>
    <dbReference type="NCBI Taxonomy" id="83231"/>
    <lineage>
        <taxon>Bacteria</taxon>
        <taxon>Pseudomonadati</taxon>
        <taxon>Bacteroidota</taxon>
        <taxon>Bacteroidia</taxon>
        <taxon>Bacteroidales</taxon>
        <taxon>Prevotellaceae</taxon>
        <taxon>Xylanibacter</taxon>
    </lineage>
</organism>
<evidence type="ECO:0000259" key="2">
    <source>
        <dbReference type="Pfam" id="PF18291"/>
    </source>
</evidence>
<dbReference type="InterPro" id="IPR010992">
    <property type="entry name" value="IHF-like_DNA-bd_dom_sf"/>
</dbReference>
<dbReference type="Pfam" id="PF18291">
    <property type="entry name" value="HU-HIG"/>
    <property type="match status" value="1"/>
</dbReference>
<evidence type="ECO:0000313" key="3">
    <source>
        <dbReference type="EMBL" id="MCF2563240.1"/>
    </source>
</evidence>
<dbReference type="SUPFAM" id="SSF47729">
    <property type="entry name" value="IHF-like DNA-binding proteins"/>
    <property type="match status" value="1"/>
</dbReference>
<reference evidence="3 4" key="1">
    <citation type="submission" date="2020-12" db="EMBL/GenBank/DDBJ databases">
        <title>Whole genome sequences of gut porcine anaerobes.</title>
        <authorList>
            <person name="Kubasova T."/>
            <person name="Jahodarova E."/>
            <person name="Rychlik I."/>
        </authorList>
    </citation>
    <scope>NUCLEOTIDE SEQUENCE [LARGE SCALE GENOMIC DNA]</scope>
    <source>
        <strain evidence="3 4">An925</strain>
    </source>
</reference>
<protein>
    <recommendedName>
        <fullName evidence="2">HU domain-containing protein</fullName>
    </recommendedName>
</protein>